<dbReference type="InterPro" id="IPR052752">
    <property type="entry name" value="NACHT-WD_repeat"/>
</dbReference>
<dbReference type="PANTHER" id="PTHR19871:SF14">
    <property type="entry name" value="DUF4062 DOMAIN-CONTAINING PROTEIN"/>
    <property type="match status" value="1"/>
</dbReference>
<evidence type="ECO:0000259" key="4">
    <source>
        <dbReference type="Pfam" id="PF25469"/>
    </source>
</evidence>
<dbReference type="Pfam" id="PF13271">
    <property type="entry name" value="DUF4062"/>
    <property type="match status" value="1"/>
</dbReference>
<dbReference type="InterPro" id="IPR011044">
    <property type="entry name" value="Quino_amine_DH_bsu"/>
</dbReference>
<dbReference type="InterPro" id="IPR025139">
    <property type="entry name" value="DUF4062"/>
</dbReference>
<dbReference type="PANTHER" id="PTHR19871">
    <property type="entry name" value="BETA TRANSDUCIN-RELATED PROTEIN"/>
    <property type="match status" value="1"/>
</dbReference>
<sequence length="1793" mass="205367">MDDPDNLQHSRDRQHWIKLRHDPLLNVTDRVTLNEAQVAESEGEQILRYRHLSENDRHLVDNVLRGRLPLEDLPKLPSRLVRVYLSSTFTDSIQERNVLMQYVYPKLKEYCRINHNIEFQVVDMRWGVPRHDTDDHSDTDVCLEEINNCRRLSCGPNFVALVGQKYGTRLAPSKLSVSDYEAIHDALQEAGSNVKLLNMWYKKDENATPKAFVLQPISLVLGESNAKQWFDMETRLEQILMKGALLAIRQGRIDETIVETLQMSGTQKELEFALFDESNSTLKLNENTVCYLRTITDIESHMNKPKAQKFMDIIATTKRVDNRIQDKLQTIREVKIPGVIAEKRIMKSHVGWSDPHGIDETAHSEYIDAFREHFHMQMRDLIEYNMNSQTRMQTDGLYEEQLQHWHAADARCRNFVGQEKHMQKILNYLIGETDQPLVLYGEGGVGKTSIIAKASSEVQNVAKTIGLPLSSSCLLRFIGSSPSSSNIRQLLTSISAQIAYQTGRSRSLVPGEYKALKKYFMDMMSRGEFGGLVIIFLDSLDQLTSDDNGQSLDWLPSKLADNVKIIVSTRPVENGILDKLNSKIENKEYIHEVGRLTPEECTAILKQYLTSAERTLNAQQWQVVHDTFRSRICTLPLYIRLAFEDIRRWNSYTEVTIRSIGFTVEECLNKLFDRLEDKHGKIVASHILGYITAFGSAGVSENELVDILSIDDVVLDEIYKIWHPTVRRFPPALLSRLRHDISPYLVERDAQSTCVIGWYHRQFIEVSKERYLSKLEQILHLHGNISDYFLGKWSGINRKPFKYSDRCAKKRCLHDPHSLGFRYPAEQPLIYTGDDHNARFNFRKLSLLPHHLAKCQRYEVLKEEVLFNYNWLHTKLVATNFQQVIADFGLIDDHETTLVEEAFRMAEAAIVENPDVLNTELSGRLLSHFHTFPKIKSLILEGDQLAIKHCSLVSNCQMYTVPGAPLQYICDVGAGKGSEVNIDVIQNAKGVLLTAKQFKNGTLKTWDIANCETQTPINVPGSTKLYASPNGEMISAITGGQLKTTRIDSNEVISDVTVGNVKVTDVAMSNKFFLFTAEQGPSPWIIDIEAQCVLDKLRYKSDAVALSDDGQYTACNDGYNISYNTVPLLERKCLIKTRDLSQQIAFSRDNTRFYVRFQSRKITSYKVDLIDHKATSKDIFHDMEMRDFKMSHYRIYTLVRCSRCLFLIDTSTEKVTHRLEISKEVFIEPLTIFTGVGFTPNDAMVVASRHAYVGVWETKSGTLLRILQSSVSPVSQLFTSYSLNKAITLLEDRSIQIWNLDNMNEKVHYMKNVIEGSVRNIDLSSIGKKILCFGENTNEAKVVDLVSSDPLLTIYHSDDPYDIIEEVRVSPCGRYGITRVRKTELMNSEPWDLLYEDILWDLSTGKKIHHALNCRDVIFSQDDSIIGFITSRKYNHDDWTDNDYVINILRPDTHEEEISEPPPADFVTIPFIMKKNTYMICIMQWCVKTFNENGDETKREFQIRLVANSLTRPREYRNARVFSLNQMIPEAEETDNFVDVRLTHDDKLLLIYVKGIDAFPYNDDGALNTSQHVEKGALIYDIYTNEVIRRFPNFLKANTDVIPSLVSTELSIVIDDKYQVFDVEFNRFVNQMKIKPYNNVAKMVIDGRYLVMISSNQQEIHVVRSRDGYLKTMCYVHGKATCIAVGADDRTIVVGCEDGRIMIMTLILELSDPVIELIRTIPSRCRELAQREGLVHDVRTTQNTATEHRKLSATIRAASREQLSRPPSYKKLSAGVSMMQRSRLVRSQACSLQ</sequence>
<keyword evidence="6" id="KW-1185">Reference proteome</keyword>
<dbReference type="Pfam" id="PF25469">
    <property type="entry name" value="WHD_NWD1"/>
    <property type="match status" value="1"/>
</dbReference>
<evidence type="ECO:0000313" key="6">
    <source>
        <dbReference type="Proteomes" id="UP000749559"/>
    </source>
</evidence>
<organism evidence="5 6">
    <name type="scientific">Owenia fusiformis</name>
    <name type="common">Polychaete worm</name>
    <dbReference type="NCBI Taxonomy" id="6347"/>
    <lineage>
        <taxon>Eukaryota</taxon>
        <taxon>Metazoa</taxon>
        <taxon>Spiralia</taxon>
        <taxon>Lophotrochozoa</taxon>
        <taxon>Annelida</taxon>
        <taxon>Polychaeta</taxon>
        <taxon>Sedentaria</taxon>
        <taxon>Canalipalpata</taxon>
        <taxon>Sabellida</taxon>
        <taxon>Oweniida</taxon>
        <taxon>Oweniidae</taxon>
        <taxon>Owenia</taxon>
    </lineage>
</organism>
<protein>
    <recommendedName>
        <fullName evidence="7">NACHT domain-containing protein</fullName>
    </recommendedName>
</protein>
<dbReference type="OrthoDB" id="2325716at2759"/>
<accession>A0A8S4Q5K9</accession>
<proteinExistence type="predicted"/>
<keyword evidence="2" id="KW-0677">Repeat</keyword>
<name>A0A8S4Q5K9_OWEFU</name>
<dbReference type="Gene3D" id="3.40.50.300">
    <property type="entry name" value="P-loop containing nucleotide triphosphate hydrolases"/>
    <property type="match status" value="1"/>
</dbReference>
<dbReference type="SUPFAM" id="SSF50998">
    <property type="entry name" value="Quinoprotein alcohol dehydrogenase-like"/>
    <property type="match status" value="1"/>
</dbReference>
<reference evidence="5" key="1">
    <citation type="submission" date="2022-03" db="EMBL/GenBank/DDBJ databases">
        <authorList>
            <person name="Martin C."/>
        </authorList>
    </citation>
    <scope>NUCLEOTIDE SEQUENCE</scope>
</reference>
<dbReference type="SUPFAM" id="SSF52540">
    <property type="entry name" value="P-loop containing nucleoside triphosphate hydrolases"/>
    <property type="match status" value="1"/>
</dbReference>
<dbReference type="InterPro" id="IPR057588">
    <property type="entry name" value="NWD1/2-like_WH"/>
</dbReference>
<dbReference type="EMBL" id="CAIIXF020000012">
    <property type="protein sequence ID" value="CAH1801226.1"/>
    <property type="molecule type" value="Genomic_DNA"/>
</dbReference>
<dbReference type="SUPFAM" id="SSF50969">
    <property type="entry name" value="YVTN repeat-like/Quinoprotein amine dehydrogenase"/>
    <property type="match status" value="1"/>
</dbReference>
<evidence type="ECO:0000256" key="2">
    <source>
        <dbReference type="ARBA" id="ARBA00022737"/>
    </source>
</evidence>
<dbReference type="Proteomes" id="UP000749559">
    <property type="component" value="Unassembled WGS sequence"/>
</dbReference>
<dbReference type="InterPro" id="IPR027417">
    <property type="entry name" value="P-loop_NTPase"/>
</dbReference>
<feature type="domain" description="DUF4062" evidence="3">
    <location>
        <begin position="82"/>
        <end position="179"/>
    </location>
</feature>
<dbReference type="InterPro" id="IPR015943">
    <property type="entry name" value="WD40/YVTN_repeat-like_dom_sf"/>
</dbReference>
<dbReference type="Gene3D" id="2.130.10.10">
    <property type="entry name" value="YVTN repeat-like/Quinoprotein amine dehydrogenase"/>
    <property type="match status" value="2"/>
</dbReference>
<feature type="domain" description="NWD1/2-like winged helix-turn-helix" evidence="4">
    <location>
        <begin position="663"/>
        <end position="778"/>
    </location>
</feature>
<evidence type="ECO:0000256" key="1">
    <source>
        <dbReference type="ARBA" id="ARBA00022574"/>
    </source>
</evidence>
<dbReference type="InterPro" id="IPR011047">
    <property type="entry name" value="Quinoprotein_ADH-like_sf"/>
</dbReference>
<evidence type="ECO:0000313" key="5">
    <source>
        <dbReference type="EMBL" id="CAH1801226.1"/>
    </source>
</evidence>
<comment type="caution">
    <text evidence="5">The sequence shown here is derived from an EMBL/GenBank/DDBJ whole genome shotgun (WGS) entry which is preliminary data.</text>
</comment>
<keyword evidence="1" id="KW-0853">WD repeat</keyword>
<gene>
    <name evidence="5" type="ORF">OFUS_LOCUS25037</name>
</gene>
<evidence type="ECO:0000259" key="3">
    <source>
        <dbReference type="Pfam" id="PF13271"/>
    </source>
</evidence>
<evidence type="ECO:0008006" key="7">
    <source>
        <dbReference type="Google" id="ProtNLM"/>
    </source>
</evidence>